<evidence type="ECO:0000256" key="5">
    <source>
        <dbReference type="ARBA" id="ARBA00022989"/>
    </source>
</evidence>
<dbReference type="Proteomes" id="UP000020766">
    <property type="component" value="Unassembled WGS sequence"/>
</dbReference>
<keyword evidence="5 8" id="KW-1133">Transmembrane helix</keyword>
<dbReference type="InterPro" id="IPR004254">
    <property type="entry name" value="AdipoR/HlyIII-related"/>
</dbReference>
<evidence type="ECO:0000256" key="7">
    <source>
        <dbReference type="PIRSR" id="PIRSR604254-1"/>
    </source>
</evidence>
<feature type="binding site" evidence="7">
    <location>
        <position position="189"/>
    </location>
    <ligand>
        <name>Zn(2+)</name>
        <dbReference type="ChEBI" id="CHEBI:29105"/>
    </ligand>
</feature>
<name>A0A014Q5K6_9BURK</name>
<dbReference type="GO" id="GO:0140911">
    <property type="term" value="F:pore-forming activity"/>
    <property type="evidence" value="ECO:0007669"/>
    <property type="project" value="InterPro"/>
</dbReference>
<comment type="caution">
    <text evidence="9">The sequence shown here is derived from an EMBL/GenBank/DDBJ whole genome shotgun (WGS) entry which is preliminary data.</text>
</comment>
<evidence type="ECO:0000256" key="8">
    <source>
        <dbReference type="SAM" id="Phobius"/>
    </source>
</evidence>
<keyword evidence="6 8" id="KW-0472">Membrane</keyword>
<keyword evidence="7" id="KW-0479">Metal-binding</keyword>
<proteinExistence type="inferred from homology"/>
<comment type="subcellular location">
    <subcellularLocation>
        <location evidence="1">Cell membrane</location>
        <topology evidence="1">Multi-pass membrane protein</topology>
    </subcellularLocation>
</comment>
<dbReference type="AlphaFoldDB" id="A0A014Q5K6"/>
<dbReference type="PANTHER" id="PTHR20855:SF3">
    <property type="entry name" value="LD03007P"/>
    <property type="match status" value="1"/>
</dbReference>
<feature type="transmembrane region" description="Helical" evidence="8">
    <location>
        <begin position="103"/>
        <end position="121"/>
    </location>
</feature>
<protein>
    <submittedName>
        <fullName evidence="9">Hemolysin D</fullName>
    </submittedName>
</protein>
<evidence type="ECO:0000256" key="2">
    <source>
        <dbReference type="ARBA" id="ARBA00008488"/>
    </source>
</evidence>
<evidence type="ECO:0000256" key="4">
    <source>
        <dbReference type="ARBA" id="ARBA00022692"/>
    </source>
</evidence>
<dbReference type="Pfam" id="PF03006">
    <property type="entry name" value="HlyIII"/>
    <property type="match status" value="1"/>
</dbReference>
<feature type="transmembrane region" description="Helical" evidence="8">
    <location>
        <begin position="12"/>
        <end position="33"/>
    </location>
</feature>
<gene>
    <name evidence="9" type="ORF">AX13_13885</name>
</gene>
<evidence type="ECO:0000256" key="3">
    <source>
        <dbReference type="ARBA" id="ARBA00022475"/>
    </source>
</evidence>
<dbReference type="EMBL" id="JBOK01000042">
    <property type="protein sequence ID" value="EXU78462.1"/>
    <property type="molecule type" value="Genomic_DNA"/>
</dbReference>
<dbReference type="PANTHER" id="PTHR20855">
    <property type="entry name" value="ADIPOR/PROGESTIN RECEPTOR-RELATED"/>
    <property type="match status" value="1"/>
</dbReference>
<feature type="binding site" evidence="7">
    <location>
        <position position="185"/>
    </location>
    <ligand>
        <name>Zn(2+)</name>
        <dbReference type="ChEBI" id="CHEBI:29105"/>
    </ligand>
</feature>
<evidence type="ECO:0000256" key="6">
    <source>
        <dbReference type="ARBA" id="ARBA00023136"/>
    </source>
</evidence>
<evidence type="ECO:0000313" key="10">
    <source>
        <dbReference type="Proteomes" id="UP000020766"/>
    </source>
</evidence>
<keyword evidence="7" id="KW-0862">Zinc</keyword>
<comment type="similarity">
    <text evidence="2">Belongs to the UPF0073 (Hly-III) family.</text>
</comment>
<feature type="transmembrane region" description="Helical" evidence="8">
    <location>
        <begin position="158"/>
        <end position="177"/>
    </location>
</feature>
<feature type="transmembrane region" description="Helical" evidence="8">
    <location>
        <begin position="39"/>
        <end position="58"/>
    </location>
</feature>
<feature type="transmembrane region" description="Helical" evidence="8">
    <location>
        <begin position="133"/>
        <end position="152"/>
    </location>
</feature>
<dbReference type="InterPro" id="IPR005744">
    <property type="entry name" value="Hy-lIII"/>
</dbReference>
<evidence type="ECO:0000313" key="9">
    <source>
        <dbReference type="EMBL" id="EXU78462.1"/>
    </source>
</evidence>
<feature type="transmembrane region" description="Helical" evidence="8">
    <location>
        <begin position="79"/>
        <end position="97"/>
    </location>
</feature>
<keyword evidence="10" id="KW-1185">Reference proteome</keyword>
<organism evidence="9 10">
    <name type="scientific">Comamonas aquatica DA1877</name>
    <dbReference type="NCBI Taxonomy" id="1457173"/>
    <lineage>
        <taxon>Bacteria</taxon>
        <taxon>Pseudomonadati</taxon>
        <taxon>Pseudomonadota</taxon>
        <taxon>Betaproteobacteria</taxon>
        <taxon>Burkholderiales</taxon>
        <taxon>Comamonadaceae</taxon>
        <taxon>Comamonas</taxon>
    </lineage>
</organism>
<keyword evidence="3" id="KW-1003">Cell membrane</keyword>
<accession>A0A014Q5K6</accession>
<reference evidence="9 10" key="1">
    <citation type="submission" date="2014-01" db="EMBL/GenBank/DDBJ databases">
        <title>Interspecies Systems Biology Uncovers Metabolites Affecting C. elegans Gene Expression and Life History Traits.</title>
        <authorList>
            <person name="Watson E."/>
            <person name="Macneil L.T."/>
            <person name="Ritter A.D."/>
            <person name="Yilmaz L.S."/>
            <person name="Rosebrock A.P."/>
            <person name="Caudy A.A."/>
            <person name="Walhout A.J."/>
        </authorList>
    </citation>
    <scope>NUCLEOTIDE SEQUENCE [LARGE SCALE GENOMIC DNA]</scope>
    <source>
        <strain evidence="9 10">DA1877</strain>
    </source>
</reference>
<evidence type="ECO:0000256" key="1">
    <source>
        <dbReference type="ARBA" id="ARBA00004651"/>
    </source>
</evidence>
<dbReference type="PATRIC" id="fig|1457173.3.peg.3656"/>
<keyword evidence="4 8" id="KW-0812">Transmembrane</keyword>
<sequence>MAGMYPGERFNAWSHLVGAVFALTGATWLIVTASLRADAQAITSVAIYGTVMVLLYAISTVYHSVRGRAKRILRKCDHLSIYLMIAGSYTPFCLISLRGAWGWSLFGVVWGLAVLGMLQEIKPRNAARVRSLVIYAVMGWVALVATDPLLQALGPAGFAWLAAGGALYSVGVVFFVLDGRVRHFHGIWHLFVIAGSLAHYVAVLRYVVP</sequence>
<dbReference type="NCBIfam" id="TIGR01065">
    <property type="entry name" value="hlyIII"/>
    <property type="match status" value="1"/>
</dbReference>
<dbReference type="GO" id="GO:0005886">
    <property type="term" value="C:plasma membrane"/>
    <property type="evidence" value="ECO:0007669"/>
    <property type="project" value="UniProtKB-SubCell"/>
</dbReference>
<dbReference type="STRING" id="225991.MA05_06875"/>
<feature type="transmembrane region" description="Helical" evidence="8">
    <location>
        <begin position="189"/>
        <end position="208"/>
    </location>
</feature>
<dbReference type="GO" id="GO:0046872">
    <property type="term" value="F:metal ion binding"/>
    <property type="evidence" value="ECO:0007669"/>
    <property type="project" value="UniProtKB-KW"/>
</dbReference>
<feature type="binding site" evidence="7">
    <location>
        <position position="63"/>
    </location>
    <ligand>
        <name>Zn(2+)</name>
        <dbReference type="ChEBI" id="CHEBI:29105"/>
    </ligand>
</feature>